<feature type="transmembrane region" description="Helical" evidence="7">
    <location>
        <begin position="281"/>
        <end position="303"/>
    </location>
</feature>
<sequence>MKSYSKEPPSIRLLLLDVATLILAYALAAFARFGVVLEYIKSENYSILLIVCILVYIAVFYMTDSSTGFFRRGFTQELKMVISRNLLSVLCVSTILFLSKRGIIYARLFFIEFFVFYMCLNYLARQYYKVIMLTYFKESERSSKIMLITTYRKALEIIPKMKSANLSEQKITSIAILEKDMTGKEILGIPVKAGIHNFLETIRYETVDEVFISVPPRMQLYLEEIIEELELMGIKVKLNIDTFGLNIKEKKVESYSGYHVLVFNKKEYQASKLVIKRFIDIIGAMIGVLITGLLTIFIAPAILMESPGPVFFSQTRIGKNGRRFKIYKFRSMYPDAEERKLSLLGQNEMQGFMFKLSEDPRITKVGKFIRKTSIDEFPQFLNVLMGDMSLVGTRPPTEDEFLNYESRHRRRLTLKPGLTGIWQTSGRSSITNFEEVVRMDLEYIDNWSLGLDIKLIIKTVITVLTGRGAS</sequence>
<dbReference type="Pfam" id="PF02397">
    <property type="entry name" value="Bac_transf"/>
    <property type="match status" value="1"/>
</dbReference>
<evidence type="ECO:0000256" key="3">
    <source>
        <dbReference type="ARBA" id="ARBA00022679"/>
    </source>
</evidence>
<name>A0A6P1TIM8_9FIRM</name>
<dbReference type="Proteomes" id="UP000464314">
    <property type="component" value="Chromosome"/>
</dbReference>
<comment type="similarity">
    <text evidence="2">Belongs to the bacterial sugar transferase family.</text>
</comment>
<evidence type="ECO:0000313" key="10">
    <source>
        <dbReference type="Proteomes" id="UP000464314"/>
    </source>
</evidence>
<evidence type="ECO:0000256" key="6">
    <source>
        <dbReference type="ARBA" id="ARBA00023136"/>
    </source>
</evidence>
<keyword evidence="6 7" id="KW-0472">Membrane</keyword>
<evidence type="ECO:0000256" key="2">
    <source>
        <dbReference type="ARBA" id="ARBA00006464"/>
    </source>
</evidence>
<keyword evidence="5 7" id="KW-1133">Transmembrane helix</keyword>
<dbReference type="EMBL" id="CP048000">
    <property type="protein sequence ID" value="QHQ59969.1"/>
    <property type="molecule type" value="Genomic_DNA"/>
</dbReference>
<dbReference type="RefSeq" id="WP_161836805.1">
    <property type="nucleotide sequence ID" value="NZ_CP048000.1"/>
</dbReference>
<dbReference type="Gene3D" id="3.40.50.720">
    <property type="entry name" value="NAD(P)-binding Rossmann-like Domain"/>
    <property type="match status" value="1"/>
</dbReference>
<dbReference type="NCBIfam" id="TIGR03025">
    <property type="entry name" value="EPS_sugtrans"/>
    <property type="match status" value="1"/>
</dbReference>
<feature type="transmembrane region" description="Helical" evidence="7">
    <location>
        <begin position="104"/>
        <end position="124"/>
    </location>
</feature>
<dbReference type="InterPro" id="IPR017475">
    <property type="entry name" value="EPS_sugar_tfrase"/>
</dbReference>
<dbReference type="GO" id="GO:0016780">
    <property type="term" value="F:phosphotransferase activity, for other substituted phosphate groups"/>
    <property type="evidence" value="ECO:0007669"/>
    <property type="project" value="TreeGrafter"/>
</dbReference>
<evidence type="ECO:0000313" key="9">
    <source>
        <dbReference type="EMBL" id="QHQ59969.1"/>
    </source>
</evidence>
<dbReference type="InterPro" id="IPR003362">
    <property type="entry name" value="Bact_transf"/>
</dbReference>
<evidence type="ECO:0000256" key="4">
    <source>
        <dbReference type="ARBA" id="ARBA00022692"/>
    </source>
</evidence>
<dbReference type="PANTHER" id="PTHR30576:SF10">
    <property type="entry name" value="SLL5057 PROTEIN"/>
    <property type="match status" value="1"/>
</dbReference>
<accession>A0A6P1TIM8</accession>
<proteinExistence type="inferred from homology"/>
<evidence type="ECO:0000256" key="7">
    <source>
        <dbReference type="SAM" id="Phobius"/>
    </source>
</evidence>
<comment type="subcellular location">
    <subcellularLocation>
        <location evidence="1">Membrane</location>
        <topology evidence="1">Multi-pass membrane protein</topology>
    </subcellularLocation>
</comment>
<dbReference type="PANTHER" id="PTHR30576">
    <property type="entry name" value="COLANIC BIOSYNTHESIS UDP-GLUCOSE LIPID CARRIER TRANSFERASE"/>
    <property type="match status" value="1"/>
</dbReference>
<reference evidence="9 10" key="1">
    <citation type="submission" date="2020-01" db="EMBL/GenBank/DDBJ databases">
        <title>Genome analysis of Anaerocolumna sp. CBA3638.</title>
        <authorList>
            <person name="Kim J."/>
            <person name="Roh S.W."/>
        </authorList>
    </citation>
    <scope>NUCLEOTIDE SEQUENCE [LARGE SCALE GENOMIC DNA]</scope>
    <source>
        <strain evidence="9 10">CBA3638</strain>
    </source>
</reference>
<dbReference type="AlphaFoldDB" id="A0A6P1TIM8"/>
<keyword evidence="4 7" id="KW-0812">Transmembrane</keyword>
<organism evidence="9 10">
    <name type="scientific">Anaerocolumna sedimenticola</name>
    <dbReference type="NCBI Taxonomy" id="2696063"/>
    <lineage>
        <taxon>Bacteria</taxon>
        <taxon>Bacillati</taxon>
        <taxon>Bacillota</taxon>
        <taxon>Clostridia</taxon>
        <taxon>Lachnospirales</taxon>
        <taxon>Lachnospiraceae</taxon>
        <taxon>Anaerocolumna</taxon>
    </lineage>
</organism>
<feature type="transmembrane region" description="Helical" evidence="7">
    <location>
        <begin position="44"/>
        <end position="61"/>
    </location>
</feature>
<dbReference type="KEGG" id="anr:Ana3638_03555"/>
<feature type="transmembrane region" description="Helical" evidence="7">
    <location>
        <begin position="81"/>
        <end position="98"/>
    </location>
</feature>
<evidence type="ECO:0000256" key="1">
    <source>
        <dbReference type="ARBA" id="ARBA00004141"/>
    </source>
</evidence>
<keyword evidence="10" id="KW-1185">Reference proteome</keyword>
<gene>
    <name evidence="9" type="ORF">Ana3638_03555</name>
</gene>
<dbReference type="GO" id="GO:0016020">
    <property type="term" value="C:membrane"/>
    <property type="evidence" value="ECO:0007669"/>
    <property type="project" value="UniProtKB-SubCell"/>
</dbReference>
<feature type="domain" description="Bacterial sugar transferase" evidence="8">
    <location>
        <begin position="276"/>
        <end position="464"/>
    </location>
</feature>
<keyword evidence="3 9" id="KW-0808">Transferase</keyword>
<evidence type="ECO:0000256" key="5">
    <source>
        <dbReference type="ARBA" id="ARBA00022989"/>
    </source>
</evidence>
<protein>
    <submittedName>
        <fullName evidence="9">Exopolysaccharide biosynthesis polyprenyl glycosylphosphotransferase</fullName>
    </submittedName>
</protein>
<dbReference type="Pfam" id="PF13727">
    <property type="entry name" value="CoA_binding_3"/>
    <property type="match status" value="1"/>
</dbReference>
<evidence type="ECO:0000259" key="8">
    <source>
        <dbReference type="Pfam" id="PF02397"/>
    </source>
</evidence>